<name>A0A1M4UTR1_9LACT</name>
<dbReference type="Proteomes" id="UP000184128">
    <property type="component" value="Unassembled WGS sequence"/>
</dbReference>
<gene>
    <name evidence="2" type="ORF">SAMN02745249_00760</name>
</gene>
<dbReference type="SUPFAM" id="SSF48452">
    <property type="entry name" value="TPR-like"/>
    <property type="match status" value="2"/>
</dbReference>
<keyword evidence="3" id="KW-1185">Reference proteome</keyword>
<dbReference type="PROSITE" id="PS50005">
    <property type="entry name" value="TPR"/>
    <property type="match status" value="4"/>
</dbReference>
<dbReference type="Pfam" id="PF13429">
    <property type="entry name" value="TPR_15"/>
    <property type="match status" value="1"/>
</dbReference>
<protein>
    <submittedName>
        <fullName evidence="2">Tetratricopeptide repeat-containing protein</fullName>
    </submittedName>
</protein>
<dbReference type="SMART" id="SM00028">
    <property type="entry name" value="TPR"/>
    <property type="match status" value="7"/>
</dbReference>
<evidence type="ECO:0000313" key="2">
    <source>
        <dbReference type="EMBL" id="SHE60065.1"/>
    </source>
</evidence>
<accession>A0A1M4UTR1</accession>
<dbReference type="STRING" id="1121025.SAMN02745249_00760"/>
<dbReference type="InterPro" id="IPR019734">
    <property type="entry name" value="TPR_rpt"/>
</dbReference>
<organism evidence="2 3">
    <name type="scientific">Atopostipes suicloacalis DSM 15692</name>
    <dbReference type="NCBI Taxonomy" id="1121025"/>
    <lineage>
        <taxon>Bacteria</taxon>
        <taxon>Bacillati</taxon>
        <taxon>Bacillota</taxon>
        <taxon>Bacilli</taxon>
        <taxon>Lactobacillales</taxon>
        <taxon>Carnobacteriaceae</taxon>
        <taxon>Atopostipes</taxon>
    </lineage>
</organism>
<dbReference type="Pfam" id="PF13414">
    <property type="entry name" value="TPR_11"/>
    <property type="match status" value="1"/>
</dbReference>
<dbReference type="AlphaFoldDB" id="A0A1M4UTR1"/>
<feature type="repeat" description="TPR" evidence="1">
    <location>
        <begin position="44"/>
        <end position="77"/>
    </location>
</feature>
<evidence type="ECO:0000313" key="3">
    <source>
        <dbReference type="Proteomes" id="UP000184128"/>
    </source>
</evidence>
<dbReference type="Pfam" id="PF13181">
    <property type="entry name" value="TPR_8"/>
    <property type="match status" value="1"/>
</dbReference>
<feature type="repeat" description="TPR" evidence="1">
    <location>
        <begin position="284"/>
        <end position="317"/>
    </location>
</feature>
<dbReference type="PANTHER" id="PTHR12558:SF13">
    <property type="entry name" value="CELL DIVISION CYCLE PROTEIN 27 HOMOLOG"/>
    <property type="match status" value="1"/>
</dbReference>
<dbReference type="EMBL" id="FQUF01000009">
    <property type="protein sequence ID" value="SHE60065.1"/>
    <property type="molecule type" value="Genomic_DNA"/>
</dbReference>
<proteinExistence type="predicted"/>
<dbReference type="Gene3D" id="1.25.40.10">
    <property type="entry name" value="Tetratricopeptide repeat domain"/>
    <property type="match status" value="2"/>
</dbReference>
<feature type="repeat" description="TPR" evidence="1">
    <location>
        <begin position="216"/>
        <end position="249"/>
    </location>
</feature>
<evidence type="ECO:0000256" key="1">
    <source>
        <dbReference type="PROSITE-ProRule" id="PRU00339"/>
    </source>
</evidence>
<dbReference type="PROSITE" id="PS50293">
    <property type="entry name" value="TPR_REGION"/>
    <property type="match status" value="1"/>
</dbReference>
<sequence length="432" mass="50409">MINTNGKMEGKYMTNSEKVIQAIQSGNLEEVDEWIQLALDEDDEETLYLLGNSLYQLGFLEETKKVYNHLIDINPQDDELKIYLAEIEIEEGNELEALELLHSIENTSSSYTQSLLVQADYYHLNGLPEVSIQKLEEAEELIPQEPVIKFALAEVYFTIAEYQLAVNYYEFLIEEGLEEIAGTLINARLGNAYLMLGNYEKAIENLNEALSFKDDPEVYYQLGFAYIQKEEFYQAIDTLKQAKEMDPSLISVYILLAEAYQQLNDLEQSLQTIEEGLTVNEMNIELYLKAAEYAGKLNINEKASNFYHEALDIEPENERILLRYAEFLNHLDQYEEIIELFEKAPESVRSLPEALWLLATTNNELDEYDQARDYFDQAYNELNDHLDFLKDYAFFLREDGQREKMHEVLERYTSINPEYDEEIASLKEDYLY</sequence>
<dbReference type="PANTHER" id="PTHR12558">
    <property type="entry name" value="CELL DIVISION CYCLE 16,23,27"/>
    <property type="match status" value="1"/>
</dbReference>
<reference evidence="2 3" key="1">
    <citation type="submission" date="2016-11" db="EMBL/GenBank/DDBJ databases">
        <authorList>
            <person name="Jaros S."/>
            <person name="Januszkiewicz K."/>
            <person name="Wedrychowicz H."/>
        </authorList>
    </citation>
    <scope>NUCLEOTIDE SEQUENCE [LARGE SCALE GENOMIC DNA]</scope>
    <source>
        <strain evidence="2 3">DSM 15692</strain>
    </source>
</reference>
<dbReference type="InterPro" id="IPR011990">
    <property type="entry name" value="TPR-like_helical_dom_sf"/>
</dbReference>
<keyword evidence="1" id="KW-0802">TPR repeat</keyword>
<feature type="repeat" description="TPR" evidence="1">
    <location>
        <begin position="250"/>
        <end position="283"/>
    </location>
</feature>